<evidence type="ECO:0000313" key="2">
    <source>
        <dbReference type="EMBL" id="QCK16485.1"/>
    </source>
</evidence>
<organism evidence="2 3">
    <name type="scientific">Mangrovivirga cuniculi</name>
    <dbReference type="NCBI Taxonomy" id="2715131"/>
    <lineage>
        <taxon>Bacteria</taxon>
        <taxon>Pseudomonadati</taxon>
        <taxon>Bacteroidota</taxon>
        <taxon>Cytophagia</taxon>
        <taxon>Cytophagales</taxon>
        <taxon>Mangrovivirgaceae</taxon>
        <taxon>Mangrovivirga</taxon>
    </lineage>
</organism>
<keyword evidence="3" id="KW-1185">Reference proteome</keyword>
<dbReference type="RefSeq" id="WP_137092074.1">
    <property type="nucleotide sequence ID" value="NZ_CP028923.1"/>
</dbReference>
<reference evidence="2 3" key="1">
    <citation type="submission" date="2018-04" db="EMBL/GenBank/DDBJ databases">
        <title>Complete genome uncultured novel isolate.</title>
        <authorList>
            <person name="Merlino G."/>
        </authorList>
    </citation>
    <scope>NUCLEOTIDE SEQUENCE [LARGE SCALE GENOMIC DNA]</scope>
    <source>
        <strain evidence="3">R1DC9</strain>
    </source>
</reference>
<dbReference type="EMBL" id="CP028923">
    <property type="protein sequence ID" value="QCK16485.1"/>
    <property type="molecule type" value="Genomic_DNA"/>
</dbReference>
<feature type="domain" description="PKD" evidence="1">
    <location>
        <begin position="598"/>
        <end position="648"/>
    </location>
</feature>
<gene>
    <name evidence="2" type="ORF">DCC35_17990</name>
</gene>
<dbReference type="SUPFAM" id="SSF49299">
    <property type="entry name" value="PKD domain"/>
    <property type="match status" value="7"/>
</dbReference>
<dbReference type="InterPro" id="IPR022409">
    <property type="entry name" value="PKD/Chitinase_dom"/>
</dbReference>
<dbReference type="InterPro" id="IPR035986">
    <property type="entry name" value="PKD_dom_sf"/>
</dbReference>
<sequence>MNKYFFIILLYSTFSIEVFGQCDDISFTIDDNICIHQNFAVELDDEQLSEYSIDFTAGDFLDNDYSAEGLITNNDFYRARSIKIVEDDGMFFGFALSQTNNKLLRLNFGSSLENTPQISYLENVESEINRSFGFDIVESKGIWNIIVANTGGDNLLRIKFNQGLLSNDIAISKIAIQSSIDSPNNIKIIKTGNDIFAAVSCYEEVLMLKFQDEITDEPQEFLFEVGRGHTLRGIDIVEECGSYTGYVLSYTKEKILKLNYGSNLMDIPNIETINLTGSRLRYPATIDIEFEVGGYYAFIQGALGNTYKINLGYNLGQLNYSNEELDLPTSSQGFGLEMVKDKSDWSLFLIDLKNRELVRVKFSSDSSAGSPVFYSSANNLINNYNNRGSKYLILNYLNNSGYSGYIIDSTYVSGLVSPNVFIKSDSISCTKQNIDFSASSESNLNSWNWQFGDGNTASGQSISHQYTADGAYPIRLDVTDANTGCSNIAFDTISIYQQPIANFSSDQTVVCSNTDLLFENQSILNGADDFASYQWYLNDNLVTNNTNYTEKIELPGIYSVSLKTTIPGCYDSISKEIEIKEGPKSDFSFAEACENSFVSFNNLSSGSNIVSRKWDFDNGVESNELNPDIFFEKNGYYNISLTLTNESGCVNTKFDSLYIHDVPRADFSTSLACDNIPVKFTDRSGITGDEISSWQWLVNDTEKYSIRNPNIDFDSAGNYKVELKVKSSFGCESNTIKNIEINKSPNPDFDIENACSESFVSFSHTKNQNASDIKSWLWTIQGEEYLGESIEKFYSAPGEYSVKLNVIANNLCSEDTVKQFTIKQSPTVNFEVENPCEGEETILRSSTENVTDYNWIVDDNIILSGKESSWIFSQSGNKPIQHVVTAENGCKDTLTKEININRIPEVVFSVSNTEGGVPFLVELSNESRYAETFKWNFEGGNRSISYEFEPSHLYEFRGDYTIELTGYSKDSCTASSSLNISAVNPVVDIELNEIELIEIDGENFLEVKVSNIGNIPVRNLFVSVELSNGEVFQKFLKEKMKFNTSDSFTFPINHDLTSVKNLCVEVSYDEVEREINKYNNSQCITFNSGLSLIGFTKNPSRTDSYLKITSPNNEIVLIQVLDSKGSKALEFEYELKEGLNHIPFKATQLSPGVYPVNISNENIKTSVKFIKQ</sequence>
<dbReference type="NCBIfam" id="TIGR04183">
    <property type="entry name" value="Por_Secre_tail"/>
    <property type="match status" value="1"/>
</dbReference>
<protein>
    <recommendedName>
        <fullName evidence="1">PKD domain-containing protein</fullName>
    </recommendedName>
</protein>
<dbReference type="Gene3D" id="2.60.40.10">
    <property type="entry name" value="Immunoglobulins"/>
    <property type="match status" value="7"/>
</dbReference>
<dbReference type="SMART" id="SM00089">
    <property type="entry name" value="PKD"/>
    <property type="match status" value="6"/>
</dbReference>
<dbReference type="InterPro" id="IPR026444">
    <property type="entry name" value="Secre_tail"/>
</dbReference>
<evidence type="ECO:0000259" key="1">
    <source>
        <dbReference type="PROSITE" id="PS50093"/>
    </source>
</evidence>
<dbReference type="CDD" id="cd00146">
    <property type="entry name" value="PKD"/>
    <property type="match status" value="4"/>
</dbReference>
<dbReference type="AlphaFoldDB" id="A0A4D7K0L2"/>
<name>A0A4D7K0L2_9BACT</name>
<dbReference type="Pfam" id="PF18911">
    <property type="entry name" value="PKD_4"/>
    <property type="match status" value="3"/>
</dbReference>
<dbReference type="InterPro" id="IPR013783">
    <property type="entry name" value="Ig-like_fold"/>
</dbReference>
<feature type="domain" description="PKD" evidence="1">
    <location>
        <begin position="932"/>
        <end position="965"/>
    </location>
</feature>
<dbReference type="Proteomes" id="UP000298616">
    <property type="component" value="Chromosome"/>
</dbReference>
<feature type="domain" description="PKD" evidence="1">
    <location>
        <begin position="417"/>
        <end position="481"/>
    </location>
</feature>
<proteinExistence type="predicted"/>
<dbReference type="OrthoDB" id="1521709at2"/>
<dbReference type="KEGG" id="fpf:DCC35_17990"/>
<dbReference type="InterPro" id="IPR000601">
    <property type="entry name" value="PKD_dom"/>
</dbReference>
<dbReference type="PROSITE" id="PS50093">
    <property type="entry name" value="PKD"/>
    <property type="match status" value="4"/>
</dbReference>
<accession>A0A4D7K0L2</accession>
<evidence type="ECO:0000313" key="3">
    <source>
        <dbReference type="Proteomes" id="UP000298616"/>
    </source>
</evidence>
<feature type="domain" description="PKD" evidence="1">
    <location>
        <begin position="687"/>
        <end position="741"/>
    </location>
</feature>